<dbReference type="EMBL" id="CM045758">
    <property type="protein sequence ID" value="KAI8029114.1"/>
    <property type="molecule type" value="Genomic_DNA"/>
</dbReference>
<comment type="caution">
    <text evidence="1">The sequence shown here is derived from an EMBL/GenBank/DDBJ whole genome shotgun (WGS) entry which is preliminary data.</text>
</comment>
<protein>
    <submittedName>
        <fullName evidence="1">LRR receptor-like serine/threonine-protein kinase RPK2</fullName>
    </submittedName>
</protein>
<evidence type="ECO:0000313" key="1">
    <source>
        <dbReference type="EMBL" id="KAI8029114.1"/>
    </source>
</evidence>
<keyword evidence="2" id="KW-1185">Reference proteome</keyword>
<evidence type="ECO:0000313" key="2">
    <source>
        <dbReference type="Proteomes" id="UP001060215"/>
    </source>
</evidence>
<sequence length="136" mass="14659">MPSVIGKCSNLRTFLLDGNIFQGPIPLKLGQIHQLRILDVSINSITDRFPIQLANCQKLSFVTLTNLVDPQSNQNSSSTANGGCGVGEFNAFDRGIPYEVLLLPNLQIFWAPKANLKGGCRITGGAIIAIIPIIDP</sequence>
<name>A0ACC0ITE1_9ERIC</name>
<gene>
    <name evidence="1" type="ORF">LOK49_LG01G04291</name>
</gene>
<proteinExistence type="predicted"/>
<accession>A0ACC0ITE1</accession>
<reference evidence="1 2" key="1">
    <citation type="journal article" date="2022" name="Plant J.">
        <title>Chromosome-level genome of Camellia lanceoleosa provides a valuable resource for understanding genome evolution and self-incompatibility.</title>
        <authorList>
            <person name="Gong W."/>
            <person name="Xiao S."/>
            <person name="Wang L."/>
            <person name="Liao Z."/>
            <person name="Chang Y."/>
            <person name="Mo W."/>
            <person name="Hu G."/>
            <person name="Li W."/>
            <person name="Zhao G."/>
            <person name="Zhu H."/>
            <person name="Hu X."/>
            <person name="Ji K."/>
            <person name="Xiang X."/>
            <person name="Song Q."/>
            <person name="Yuan D."/>
            <person name="Jin S."/>
            <person name="Zhang L."/>
        </authorList>
    </citation>
    <scope>NUCLEOTIDE SEQUENCE [LARGE SCALE GENOMIC DNA]</scope>
    <source>
        <strain evidence="1">SQ_2022a</strain>
    </source>
</reference>
<organism evidence="1 2">
    <name type="scientific">Camellia lanceoleosa</name>
    <dbReference type="NCBI Taxonomy" id="1840588"/>
    <lineage>
        <taxon>Eukaryota</taxon>
        <taxon>Viridiplantae</taxon>
        <taxon>Streptophyta</taxon>
        <taxon>Embryophyta</taxon>
        <taxon>Tracheophyta</taxon>
        <taxon>Spermatophyta</taxon>
        <taxon>Magnoliopsida</taxon>
        <taxon>eudicotyledons</taxon>
        <taxon>Gunneridae</taxon>
        <taxon>Pentapetalae</taxon>
        <taxon>asterids</taxon>
        <taxon>Ericales</taxon>
        <taxon>Theaceae</taxon>
        <taxon>Camellia</taxon>
    </lineage>
</organism>
<dbReference type="Proteomes" id="UP001060215">
    <property type="component" value="Chromosome 1"/>
</dbReference>